<dbReference type="AlphaFoldDB" id="A0A1E3HR49"/>
<evidence type="ECO:0000313" key="2">
    <source>
        <dbReference type="Proteomes" id="UP000094065"/>
    </source>
</evidence>
<dbReference type="OrthoDB" id="10287941at2759"/>
<organism evidence="1 2">
    <name type="scientific">Cryptococcus amylolentus CBS 6039</name>
    <dbReference type="NCBI Taxonomy" id="1295533"/>
    <lineage>
        <taxon>Eukaryota</taxon>
        <taxon>Fungi</taxon>
        <taxon>Dikarya</taxon>
        <taxon>Basidiomycota</taxon>
        <taxon>Agaricomycotina</taxon>
        <taxon>Tremellomycetes</taxon>
        <taxon>Tremellales</taxon>
        <taxon>Cryptococcaceae</taxon>
        <taxon>Cryptococcus</taxon>
    </lineage>
</organism>
<evidence type="ECO:0000313" key="1">
    <source>
        <dbReference type="EMBL" id="ODN78839.1"/>
    </source>
</evidence>
<accession>A0A1E3HR49</accession>
<sequence>MSPAMHAKPHDVITTLAPLNPDIQSHIWRFLTSSPSCSFLCTSRAVYAQSIANLYCHVVLDKWNAMRFFKGLGLSEDEAAPLSTAEQAGLLCRCTSSIPGAGGGRTPAMSMCAPTTPHRSPFVHKIMLLRHCQSLHLVDVQAAVWTLRASTKFDRLDLYSYGHHRLFPNLTSIHFGQSLIHYANEEPREAVVFPPRVDWSECATGKNEHLIPGTHMSALQVLNGLAKEFSGKLSVDCDCEGCMVAKEKPDGRELEFDLPEDEPLSCAVLAFMMAISQKCSTVKIHNVDPIDLQLNTVGRRNQNIWVVGVAAEKVMLYLKPEAWMYNTHEESVFQFIREEFSITRDDPTVPFAERYFGERRFLSTTPESIEIISNSLHNMDSLANNIIQGLPHGHLIVDSGIFSARVPHPFERQHQEVCDDSG</sequence>
<keyword evidence="2" id="KW-1185">Reference proteome</keyword>
<dbReference type="Proteomes" id="UP000094065">
    <property type="component" value="Unassembled WGS sequence"/>
</dbReference>
<protein>
    <submittedName>
        <fullName evidence="1">Uncharacterized protein</fullName>
    </submittedName>
</protein>
<proteinExistence type="predicted"/>
<gene>
    <name evidence="1" type="ORF">L202_04383</name>
</gene>
<comment type="caution">
    <text evidence="1">The sequence shown here is derived from an EMBL/GenBank/DDBJ whole genome shotgun (WGS) entry which is preliminary data.</text>
</comment>
<dbReference type="GeneID" id="30155692"/>
<name>A0A1E3HR49_9TREE</name>
<dbReference type="EMBL" id="AWGJ01000006">
    <property type="protein sequence ID" value="ODN78839.1"/>
    <property type="molecule type" value="Genomic_DNA"/>
</dbReference>
<reference evidence="1 2" key="1">
    <citation type="submission" date="2016-06" db="EMBL/GenBank/DDBJ databases">
        <title>Evolution of pathogenesis and genome organization in the Tremellales.</title>
        <authorList>
            <person name="Cuomo C."/>
            <person name="Litvintseva A."/>
            <person name="Heitman J."/>
            <person name="Chen Y."/>
            <person name="Sun S."/>
            <person name="Springer D."/>
            <person name="Dromer F."/>
            <person name="Young S."/>
            <person name="Zeng Q."/>
            <person name="Chapman S."/>
            <person name="Gujja S."/>
            <person name="Saif S."/>
            <person name="Birren B."/>
        </authorList>
    </citation>
    <scope>NUCLEOTIDE SEQUENCE [LARGE SCALE GENOMIC DNA]</scope>
    <source>
        <strain evidence="1 2">CBS 6039</strain>
    </source>
</reference>
<dbReference type="RefSeq" id="XP_018993885.1">
    <property type="nucleotide sequence ID" value="XM_019138448.1"/>
</dbReference>